<evidence type="ECO:0000256" key="5">
    <source>
        <dbReference type="ARBA" id="ARBA00022741"/>
    </source>
</evidence>
<comment type="pathway">
    <text evidence="1">Carbohydrate acid metabolism.</text>
</comment>
<evidence type="ECO:0000313" key="9">
    <source>
        <dbReference type="EMBL" id="SVD48700.1"/>
    </source>
</evidence>
<evidence type="ECO:0000256" key="4">
    <source>
        <dbReference type="ARBA" id="ARBA00022679"/>
    </source>
</evidence>
<organism evidence="9">
    <name type="scientific">marine metagenome</name>
    <dbReference type="NCBI Taxonomy" id="408172"/>
    <lineage>
        <taxon>unclassified sequences</taxon>
        <taxon>metagenomes</taxon>
        <taxon>ecological metagenomes</taxon>
    </lineage>
</organism>
<dbReference type="PANTHER" id="PTHR43442">
    <property type="entry name" value="GLUCONOKINASE-RELATED"/>
    <property type="match status" value="1"/>
</dbReference>
<accession>A0A382VQQ1</accession>
<dbReference type="EC" id="2.7.1.12" evidence="3"/>
<dbReference type="EMBL" id="UINC01153787">
    <property type="protein sequence ID" value="SVD48700.1"/>
    <property type="molecule type" value="Genomic_DNA"/>
</dbReference>
<dbReference type="GO" id="GO:0046316">
    <property type="term" value="F:gluconokinase activity"/>
    <property type="evidence" value="ECO:0007669"/>
    <property type="project" value="UniProtKB-EC"/>
</dbReference>
<evidence type="ECO:0000256" key="1">
    <source>
        <dbReference type="ARBA" id="ARBA00004761"/>
    </source>
</evidence>
<dbReference type="PANTHER" id="PTHR43442:SF3">
    <property type="entry name" value="GLUCONOKINASE-RELATED"/>
    <property type="match status" value="1"/>
</dbReference>
<dbReference type="AlphaFoldDB" id="A0A382VQQ1"/>
<keyword evidence="4" id="KW-0808">Transferase</keyword>
<feature type="non-terminal residue" evidence="9">
    <location>
        <position position="119"/>
    </location>
</feature>
<evidence type="ECO:0000256" key="6">
    <source>
        <dbReference type="ARBA" id="ARBA00022777"/>
    </source>
</evidence>
<dbReference type="GO" id="GO:0005524">
    <property type="term" value="F:ATP binding"/>
    <property type="evidence" value="ECO:0007669"/>
    <property type="project" value="UniProtKB-KW"/>
</dbReference>
<proteinExistence type="inferred from homology"/>
<dbReference type="InterPro" id="IPR027417">
    <property type="entry name" value="P-loop_NTPase"/>
</dbReference>
<dbReference type="SUPFAM" id="SSF52540">
    <property type="entry name" value="P-loop containing nucleoside triphosphate hydrolases"/>
    <property type="match status" value="1"/>
</dbReference>
<reference evidence="9" key="1">
    <citation type="submission" date="2018-05" db="EMBL/GenBank/DDBJ databases">
        <authorList>
            <person name="Lanie J.A."/>
            <person name="Ng W.-L."/>
            <person name="Kazmierczak K.M."/>
            <person name="Andrzejewski T.M."/>
            <person name="Davidsen T.M."/>
            <person name="Wayne K.J."/>
            <person name="Tettelin H."/>
            <person name="Glass J.I."/>
            <person name="Rusch D."/>
            <person name="Podicherti R."/>
            <person name="Tsui H.-C.T."/>
            <person name="Winkler M.E."/>
        </authorList>
    </citation>
    <scope>NUCLEOTIDE SEQUENCE</scope>
</reference>
<sequence>MAATHFITMGVAGCGKTTVGATLAERMNLPFFDGDDYHPTTNVEKVSAGIPLTDDDRMPWLAALLEVMQNNPHGTVISCSALKKIYRDFLRQQPVQFVFLIVSEATVLERVRLREHFFP</sequence>
<dbReference type="InterPro" id="IPR006001">
    <property type="entry name" value="Therm_gnt_kin"/>
</dbReference>
<dbReference type="NCBIfam" id="TIGR01313">
    <property type="entry name" value="therm_gnt_kin"/>
    <property type="match status" value="1"/>
</dbReference>
<protein>
    <recommendedName>
        <fullName evidence="3">gluconokinase</fullName>
        <ecNumber evidence="3">2.7.1.12</ecNumber>
    </recommendedName>
</protein>
<keyword evidence="7" id="KW-0067">ATP-binding</keyword>
<keyword evidence="5" id="KW-0547">Nucleotide-binding</keyword>
<dbReference type="CDD" id="cd02021">
    <property type="entry name" value="GntK"/>
    <property type="match status" value="1"/>
</dbReference>
<dbReference type="GO" id="GO:0005737">
    <property type="term" value="C:cytoplasm"/>
    <property type="evidence" value="ECO:0007669"/>
    <property type="project" value="TreeGrafter"/>
</dbReference>
<comment type="catalytic activity">
    <reaction evidence="8">
        <text>D-gluconate + ATP = 6-phospho-D-gluconate + ADP + H(+)</text>
        <dbReference type="Rhea" id="RHEA:19433"/>
        <dbReference type="ChEBI" id="CHEBI:15378"/>
        <dbReference type="ChEBI" id="CHEBI:18391"/>
        <dbReference type="ChEBI" id="CHEBI:30616"/>
        <dbReference type="ChEBI" id="CHEBI:58759"/>
        <dbReference type="ChEBI" id="CHEBI:456216"/>
        <dbReference type="EC" id="2.7.1.12"/>
    </reaction>
</comment>
<dbReference type="InterPro" id="IPR031322">
    <property type="entry name" value="Shikimate/glucono_kinase"/>
</dbReference>
<name>A0A382VQQ1_9ZZZZ</name>
<comment type="similarity">
    <text evidence="2">Belongs to the gluconokinase GntK/GntV family.</text>
</comment>
<evidence type="ECO:0000256" key="3">
    <source>
        <dbReference type="ARBA" id="ARBA00012054"/>
    </source>
</evidence>
<gene>
    <name evidence="9" type="ORF">METZ01_LOCUS401554</name>
</gene>
<evidence type="ECO:0000256" key="8">
    <source>
        <dbReference type="ARBA" id="ARBA00048090"/>
    </source>
</evidence>
<dbReference type="GO" id="GO:0005975">
    <property type="term" value="P:carbohydrate metabolic process"/>
    <property type="evidence" value="ECO:0007669"/>
    <property type="project" value="InterPro"/>
</dbReference>
<dbReference type="Gene3D" id="3.40.50.300">
    <property type="entry name" value="P-loop containing nucleotide triphosphate hydrolases"/>
    <property type="match status" value="1"/>
</dbReference>
<evidence type="ECO:0000256" key="2">
    <source>
        <dbReference type="ARBA" id="ARBA00008420"/>
    </source>
</evidence>
<dbReference type="Pfam" id="PF01202">
    <property type="entry name" value="SKI"/>
    <property type="match status" value="1"/>
</dbReference>
<keyword evidence="6" id="KW-0418">Kinase</keyword>
<evidence type="ECO:0000256" key="7">
    <source>
        <dbReference type="ARBA" id="ARBA00022840"/>
    </source>
</evidence>